<dbReference type="SUPFAM" id="SSF51445">
    <property type="entry name" value="(Trans)glycosidases"/>
    <property type="match status" value="1"/>
</dbReference>
<gene>
    <name evidence="3" type="ORF">TAV2_LOCUS8976</name>
</gene>
<dbReference type="GO" id="GO:0008422">
    <property type="term" value="F:beta-glucosidase activity"/>
    <property type="evidence" value="ECO:0007669"/>
    <property type="project" value="TreeGrafter"/>
</dbReference>
<accession>A0AAU9RVY0</accession>
<proteinExistence type="inferred from homology"/>
<dbReference type="InterPro" id="IPR017853">
    <property type="entry name" value="GH"/>
</dbReference>
<dbReference type="Pfam" id="PF00232">
    <property type="entry name" value="Glyco_hydro_1"/>
    <property type="match status" value="1"/>
</dbReference>
<reference evidence="3 4" key="1">
    <citation type="submission" date="2022-03" db="EMBL/GenBank/DDBJ databases">
        <authorList>
            <person name="Nunn A."/>
            <person name="Chopra R."/>
            <person name="Nunn A."/>
            <person name="Contreras Garrido A."/>
        </authorList>
    </citation>
    <scope>NUCLEOTIDE SEQUENCE [LARGE SCALE GENOMIC DNA]</scope>
</reference>
<dbReference type="Gene3D" id="3.20.20.80">
    <property type="entry name" value="Glycosidases"/>
    <property type="match status" value="1"/>
</dbReference>
<evidence type="ECO:0000256" key="1">
    <source>
        <dbReference type="ARBA" id="ARBA00010838"/>
    </source>
</evidence>
<evidence type="ECO:0000313" key="4">
    <source>
        <dbReference type="Proteomes" id="UP000836841"/>
    </source>
</evidence>
<dbReference type="PANTHER" id="PTHR10353:SF254">
    <property type="entry name" value="THIOGLUCOSIDASE"/>
    <property type="match status" value="1"/>
</dbReference>
<dbReference type="InterPro" id="IPR001360">
    <property type="entry name" value="Glyco_hydro_1"/>
</dbReference>
<evidence type="ECO:0008006" key="5">
    <source>
        <dbReference type="Google" id="ProtNLM"/>
    </source>
</evidence>
<organism evidence="3 4">
    <name type="scientific">Thlaspi arvense</name>
    <name type="common">Field penny-cress</name>
    <dbReference type="NCBI Taxonomy" id="13288"/>
    <lineage>
        <taxon>Eukaryota</taxon>
        <taxon>Viridiplantae</taxon>
        <taxon>Streptophyta</taxon>
        <taxon>Embryophyta</taxon>
        <taxon>Tracheophyta</taxon>
        <taxon>Spermatophyta</taxon>
        <taxon>Magnoliopsida</taxon>
        <taxon>eudicotyledons</taxon>
        <taxon>Gunneridae</taxon>
        <taxon>Pentapetalae</taxon>
        <taxon>rosids</taxon>
        <taxon>malvids</taxon>
        <taxon>Brassicales</taxon>
        <taxon>Brassicaceae</taxon>
        <taxon>Thlaspideae</taxon>
        <taxon>Thlaspi</taxon>
    </lineage>
</organism>
<sequence>MLKEDVRLMYDMGLDAIRLSISLSRLIPNGRGPVNPKGLQFYKNLFDELKRHGIEPHVTLYHNDLPQALEDEYRGWLGRKIINDFTAFADVCFREFGSTVKFWSTINEPNMLSLVDYGPGLIPPIVKVNSLRGYTSTEP</sequence>
<comment type="similarity">
    <text evidence="1 2">Belongs to the glycosyl hydrolase 1 family.</text>
</comment>
<keyword evidence="4" id="KW-1185">Reference proteome</keyword>
<dbReference type="AlphaFoldDB" id="A0AAU9RVY0"/>
<evidence type="ECO:0000313" key="3">
    <source>
        <dbReference type="EMBL" id="CAH2052592.1"/>
    </source>
</evidence>
<dbReference type="Proteomes" id="UP000836841">
    <property type="component" value="Chromosome 3"/>
</dbReference>
<protein>
    <recommendedName>
        <fullName evidence="5">Beta-glucosidase</fullName>
    </recommendedName>
</protein>
<dbReference type="GO" id="GO:0005975">
    <property type="term" value="P:carbohydrate metabolic process"/>
    <property type="evidence" value="ECO:0007669"/>
    <property type="project" value="InterPro"/>
</dbReference>
<name>A0AAU9RVY0_THLAR</name>
<dbReference type="PANTHER" id="PTHR10353">
    <property type="entry name" value="GLYCOSYL HYDROLASE"/>
    <property type="match status" value="1"/>
</dbReference>
<evidence type="ECO:0000256" key="2">
    <source>
        <dbReference type="RuleBase" id="RU003690"/>
    </source>
</evidence>
<dbReference type="EMBL" id="OU466859">
    <property type="protein sequence ID" value="CAH2052592.1"/>
    <property type="molecule type" value="Genomic_DNA"/>
</dbReference>